<organism evidence="2 3">
    <name type="scientific">Cylindrotheca closterium</name>
    <dbReference type="NCBI Taxonomy" id="2856"/>
    <lineage>
        <taxon>Eukaryota</taxon>
        <taxon>Sar</taxon>
        <taxon>Stramenopiles</taxon>
        <taxon>Ochrophyta</taxon>
        <taxon>Bacillariophyta</taxon>
        <taxon>Bacillariophyceae</taxon>
        <taxon>Bacillariophycidae</taxon>
        <taxon>Bacillariales</taxon>
        <taxon>Bacillariaceae</taxon>
        <taxon>Cylindrotheca</taxon>
    </lineage>
</organism>
<comment type="caution">
    <text evidence="2">The sequence shown here is derived from an EMBL/GenBank/DDBJ whole genome shotgun (WGS) entry which is preliminary data.</text>
</comment>
<reference evidence="2" key="1">
    <citation type="submission" date="2023-08" db="EMBL/GenBank/DDBJ databases">
        <authorList>
            <person name="Audoor S."/>
            <person name="Bilcke G."/>
        </authorList>
    </citation>
    <scope>NUCLEOTIDE SEQUENCE</scope>
</reference>
<evidence type="ECO:0000313" key="3">
    <source>
        <dbReference type="Proteomes" id="UP001295423"/>
    </source>
</evidence>
<dbReference type="Proteomes" id="UP001295423">
    <property type="component" value="Unassembled WGS sequence"/>
</dbReference>
<name>A0AAD2FQQ9_9STRA</name>
<evidence type="ECO:0000313" key="2">
    <source>
        <dbReference type="EMBL" id="CAJ1948997.1"/>
    </source>
</evidence>
<dbReference type="AlphaFoldDB" id="A0AAD2FQQ9"/>
<dbReference type="EMBL" id="CAKOGP040001758">
    <property type="protein sequence ID" value="CAJ1948997.1"/>
    <property type="molecule type" value="Genomic_DNA"/>
</dbReference>
<feature type="compositionally biased region" description="Low complexity" evidence="1">
    <location>
        <begin position="75"/>
        <end position="105"/>
    </location>
</feature>
<feature type="compositionally biased region" description="Polar residues" evidence="1">
    <location>
        <begin position="15"/>
        <end position="24"/>
    </location>
</feature>
<keyword evidence="3" id="KW-1185">Reference proteome</keyword>
<gene>
    <name evidence="2" type="ORF">CYCCA115_LOCUS11874</name>
</gene>
<feature type="region of interest" description="Disordered" evidence="1">
    <location>
        <begin position="1"/>
        <end position="34"/>
    </location>
</feature>
<protein>
    <submittedName>
        <fullName evidence="2">Uncharacterized protein</fullName>
    </submittedName>
</protein>
<evidence type="ECO:0000256" key="1">
    <source>
        <dbReference type="SAM" id="MobiDB-lite"/>
    </source>
</evidence>
<proteinExistence type="predicted"/>
<feature type="compositionally biased region" description="Basic residues" evidence="1">
    <location>
        <begin position="1"/>
        <end position="14"/>
    </location>
</feature>
<sequence length="146" mass="16603">MFPKGSKLRHKGSSSKHWSSFQGNQDRKLSQLEASRYHQSKKFYKMHHEAMTFDKSEELLRLHQIKAALQEEKLSNSSNKVKSWRSSSSSSSSSDDPSSLSSSSSFDCHGQEEVQQDVEEDATANVAHQEAVASRMEKETPNFKRH</sequence>
<feature type="compositionally biased region" description="Basic and acidic residues" evidence="1">
    <location>
        <begin position="135"/>
        <end position="146"/>
    </location>
</feature>
<accession>A0AAD2FQQ9</accession>
<feature type="region of interest" description="Disordered" evidence="1">
    <location>
        <begin position="70"/>
        <end position="146"/>
    </location>
</feature>